<evidence type="ECO:0000313" key="9">
    <source>
        <dbReference type="Proteomes" id="UP000038010"/>
    </source>
</evidence>
<comment type="subcellular location">
    <subcellularLocation>
        <location evidence="1">Membrane</location>
        <topology evidence="1">Multi-pass membrane protein</topology>
    </subcellularLocation>
</comment>
<feature type="compositionally biased region" description="Basic and acidic residues" evidence="6">
    <location>
        <begin position="27"/>
        <end position="47"/>
    </location>
</feature>
<feature type="transmembrane region" description="Helical" evidence="7">
    <location>
        <begin position="406"/>
        <end position="428"/>
    </location>
</feature>
<keyword evidence="5 7" id="KW-0472">Membrane</keyword>
<dbReference type="VEuPathDB" id="FungiDB:AB675_808"/>
<dbReference type="EMBL" id="LFJN01000001">
    <property type="protein sequence ID" value="KPI45792.1"/>
    <property type="molecule type" value="Genomic_DNA"/>
</dbReference>
<dbReference type="RefSeq" id="XP_018005755.1">
    <property type="nucleotide sequence ID" value="XM_018148508.1"/>
</dbReference>
<evidence type="ECO:0000256" key="7">
    <source>
        <dbReference type="SAM" id="Phobius"/>
    </source>
</evidence>
<feature type="transmembrane region" description="Helical" evidence="7">
    <location>
        <begin position="538"/>
        <end position="558"/>
    </location>
</feature>
<dbReference type="Proteomes" id="UP000038010">
    <property type="component" value="Unassembled WGS sequence"/>
</dbReference>
<comment type="caution">
    <text evidence="8">The sequence shown here is derived from an EMBL/GenBank/DDBJ whole genome shotgun (WGS) entry which is preliminary data.</text>
</comment>
<evidence type="ECO:0000256" key="3">
    <source>
        <dbReference type="ARBA" id="ARBA00022692"/>
    </source>
</evidence>
<evidence type="ECO:0000256" key="6">
    <source>
        <dbReference type="SAM" id="MobiDB-lite"/>
    </source>
</evidence>
<keyword evidence="9" id="KW-1185">Reference proteome</keyword>
<feature type="transmembrane region" description="Helical" evidence="7">
    <location>
        <begin position="440"/>
        <end position="458"/>
    </location>
</feature>
<evidence type="ECO:0000313" key="8">
    <source>
        <dbReference type="EMBL" id="KPI45792.1"/>
    </source>
</evidence>
<dbReference type="OrthoDB" id="10262656at2759"/>
<keyword evidence="2" id="KW-0813">Transport</keyword>
<dbReference type="SUPFAM" id="SSF103473">
    <property type="entry name" value="MFS general substrate transporter"/>
    <property type="match status" value="1"/>
</dbReference>
<evidence type="ECO:0000256" key="5">
    <source>
        <dbReference type="ARBA" id="ARBA00023136"/>
    </source>
</evidence>
<protein>
    <submittedName>
        <fullName evidence="8">Putative membrane protein</fullName>
    </submittedName>
</protein>
<proteinExistence type="predicted"/>
<evidence type="ECO:0000256" key="2">
    <source>
        <dbReference type="ARBA" id="ARBA00022448"/>
    </source>
</evidence>
<organism evidence="8 9">
    <name type="scientific">Cyphellophora attinorum</name>
    <dbReference type="NCBI Taxonomy" id="1664694"/>
    <lineage>
        <taxon>Eukaryota</taxon>
        <taxon>Fungi</taxon>
        <taxon>Dikarya</taxon>
        <taxon>Ascomycota</taxon>
        <taxon>Pezizomycotina</taxon>
        <taxon>Eurotiomycetes</taxon>
        <taxon>Chaetothyriomycetidae</taxon>
        <taxon>Chaetothyriales</taxon>
        <taxon>Cyphellophoraceae</taxon>
        <taxon>Cyphellophora</taxon>
    </lineage>
</organism>
<feature type="region of interest" description="Disordered" evidence="6">
    <location>
        <begin position="314"/>
        <end position="344"/>
    </location>
</feature>
<feature type="transmembrane region" description="Helical" evidence="7">
    <location>
        <begin position="464"/>
        <end position="492"/>
    </location>
</feature>
<feature type="transmembrane region" description="Helical" evidence="7">
    <location>
        <begin position="248"/>
        <end position="269"/>
    </location>
</feature>
<sequence length="661" mass="72467">MPSAPGVRTSTGTDDDVARDQAPLLSDTDHDTSHEDGRANKAEHDSGMTRPTLTLQVGSTPQLTRRPSFIDKDEQTPAAGGPSSTKDDAINEKAAVTWSSLPQKAQLAVLTLARLSEPLSERSLSAYMFYQLRWFSQMLWWGRAADHPSIGRKRVLLVGLCGTFIASLGVGFSTSFGFALFCRTIAGLMNGNIGVMRTMISEMIREKKYQSRAFLLLPMCFNVGVIIGPIMGGFLADASFGIPKFPYALPNLVSGTLILMSAGGIVLFLDETHEARRNKPDYGRKLGRMITKLLSRTRSQGYTPLATHSAVDSVDLEQHPQSSLTTPGTATKPSDPNTTPSKNVPFRSIFTKNVTLTILAHHLLAFHVSSFNALIFLLLPATRSNNANAHLPFSFTGGLGLTTEQVGMATAIIGVIGLPLQILLYPPLDAKLGTVTGYKLFLPFSIAAYICLPFLVILPDNKFLIWPCLTLIFAMQVMSRTFALPSGVILINNCSPSRKVLGTIHGFAQSASSAARTVGPVFGGWLLGWGLAHNCMGLVWWVMAGVAAANWALLWTVYEGDGSGGRANYNRDDGDELDYDDLNESGKFVIEQLRWTMDYWQSRLQRGKRAQDFRDKVEQALNEAAIIVLQMEARRQSMLYENAVEMLDPDARPHKPPRRLQ</sequence>
<dbReference type="GO" id="GO:0022857">
    <property type="term" value="F:transmembrane transporter activity"/>
    <property type="evidence" value="ECO:0007669"/>
    <property type="project" value="InterPro"/>
</dbReference>
<dbReference type="InterPro" id="IPR036259">
    <property type="entry name" value="MFS_trans_sf"/>
</dbReference>
<evidence type="ECO:0000256" key="1">
    <source>
        <dbReference type="ARBA" id="ARBA00004141"/>
    </source>
</evidence>
<feature type="transmembrane region" description="Helical" evidence="7">
    <location>
        <begin position="155"/>
        <end position="172"/>
    </location>
</feature>
<dbReference type="PANTHER" id="PTHR23504:SF6">
    <property type="entry name" value="MULTIDRUG TRANSPORTER, PUTATIVE (AFU_ORTHOLOGUE AFUA_4G08740)-RELATED"/>
    <property type="match status" value="1"/>
</dbReference>
<dbReference type="AlphaFoldDB" id="A0A0N1HH79"/>
<feature type="transmembrane region" description="Helical" evidence="7">
    <location>
        <begin position="513"/>
        <end position="532"/>
    </location>
</feature>
<accession>A0A0N1HH79</accession>
<name>A0A0N1HH79_9EURO</name>
<keyword evidence="4 7" id="KW-1133">Transmembrane helix</keyword>
<feature type="transmembrane region" description="Helical" evidence="7">
    <location>
        <begin position="215"/>
        <end position="236"/>
    </location>
</feature>
<dbReference type="Pfam" id="PF07690">
    <property type="entry name" value="MFS_1"/>
    <property type="match status" value="1"/>
</dbReference>
<keyword evidence="3 7" id="KW-0812">Transmembrane</keyword>
<feature type="transmembrane region" description="Helical" evidence="7">
    <location>
        <begin position="356"/>
        <end position="379"/>
    </location>
</feature>
<feature type="region of interest" description="Disordered" evidence="6">
    <location>
        <begin position="1"/>
        <end position="89"/>
    </location>
</feature>
<gene>
    <name evidence="8" type="ORF">AB675_808</name>
</gene>
<dbReference type="GO" id="GO:0016020">
    <property type="term" value="C:membrane"/>
    <property type="evidence" value="ECO:0007669"/>
    <property type="project" value="UniProtKB-SubCell"/>
</dbReference>
<dbReference type="InterPro" id="IPR011701">
    <property type="entry name" value="MFS"/>
</dbReference>
<evidence type="ECO:0000256" key="4">
    <source>
        <dbReference type="ARBA" id="ARBA00022989"/>
    </source>
</evidence>
<dbReference type="Gene3D" id="1.20.1250.20">
    <property type="entry name" value="MFS general substrate transporter like domains"/>
    <property type="match status" value="1"/>
</dbReference>
<feature type="compositionally biased region" description="Polar residues" evidence="6">
    <location>
        <begin position="319"/>
        <end position="342"/>
    </location>
</feature>
<reference evidence="8 9" key="1">
    <citation type="submission" date="2015-06" db="EMBL/GenBank/DDBJ databases">
        <title>Draft genome of the ant-associated black yeast Phialophora attae CBS 131958.</title>
        <authorList>
            <person name="Moreno L.F."/>
            <person name="Stielow B.J."/>
            <person name="de Hoog S."/>
            <person name="Vicente V.A."/>
            <person name="Weiss V.A."/>
            <person name="de Vries M."/>
            <person name="Cruz L.M."/>
            <person name="Souza E.M."/>
        </authorList>
    </citation>
    <scope>NUCLEOTIDE SEQUENCE [LARGE SCALE GENOMIC DNA]</scope>
    <source>
        <strain evidence="8 9">CBS 131958</strain>
    </source>
</reference>
<dbReference type="PANTHER" id="PTHR23504">
    <property type="entry name" value="MAJOR FACILITATOR SUPERFAMILY DOMAIN-CONTAINING PROTEIN 10"/>
    <property type="match status" value="1"/>
</dbReference>
<dbReference type="GeneID" id="28740377"/>
<feature type="compositionally biased region" description="Polar residues" evidence="6">
    <location>
        <begin position="49"/>
        <end position="65"/>
    </location>
</feature>